<dbReference type="Proteomes" id="UP000276133">
    <property type="component" value="Unassembled WGS sequence"/>
</dbReference>
<keyword evidence="1" id="KW-1133">Transmembrane helix</keyword>
<sequence length="64" mass="7328">MLSKSSPPIMKLKTNCFIGDVQLVYTFSLIFLFYINIKKRLLYFINPTPCPECGAYMEGSRGID</sequence>
<protein>
    <submittedName>
        <fullName evidence="2">Uncharacterized protein</fullName>
    </submittedName>
</protein>
<comment type="caution">
    <text evidence="2">The sequence shown here is derived from an EMBL/GenBank/DDBJ whole genome shotgun (WGS) entry which is preliminary data.</text>
</comment>
<evidence type="ECO:0000256" key="1">
    <source>
        <dbReference type="SAM" id="Phobius"/>
    </source>
</evidence>
<keyword evidence="1" id="KW-0812">Transmembrane</keyword>
<keyword evidence="1" id="KW-0472">Membrane</keyword>
<name>A0A3M7QWP6_BRAPC</name>
<evidence type="ECO:0000313" key="2">
    <source>
        <dbReference type="EMBL" id="RNA15395.1"/>
    </source>
</evidence>
<evidence type="ECO:0000313" key="3">
    <source>
        <dbReference type="Proteomes" id="UP000276133"/>
    </source>
</evidence>
<gene>
    <name evidence="2" type="ORF">BpHYR1_010439</name>
</gene>
<proteinExistence type="predicted"/>
<dbReference type="AlphaFoldDB" id="A0A3M7QWP6"/>
<reference evidence="2 3" key="1">
    <citation type="journal article" date="2018" name="Sci. Rep.">
        <title>Genomic signatures of local adaptation to the degree of environmental predictability in rotifers.</title>
        <authorList>
            <person name="Franch-Gras L."/>
            <person name="Hahn C."/>
            <person name="Garcia-Roger E.M."/>
            <person name="Carmona M.J."/>
            <person name="Serra M."/>
            <person name="Gomez A."/>
        </authorList>
    </citation>
    <scope>NUCLEOTIDE SEQUENCE [LARGE SCALE GENOMIC DNA]</scope>
    <source>
        <strain evidence="2">HYR1</strain>
    </source>
</reference>
<accession>A0A3M7QWP6</accession>
<organism evidence="2 3">
    <name type="scientific">Brachionus plicatilis</name>
    <name type="common">Marine rotifer</name>
    <name type="synonym">Brachionus muelleri</name>
    <dbReference type="NCBI Taxonomy" id="10195"/>
    <lineage>
        <taxon>Eukaryota</taxon>
        <taxon>Metazoa</taxon>
        <taxon>Spiralia</taxon>
        <taxon>Gnathifera</taxon>
        <taxon>Rotifera</taxon>
        <taxon>Eurotatoria</taxon>
        <taxon>Monogononta</taxon>
        <taxon>Pseudotrocha</taxon>
        <taxon>Ploima</taxon>
        <taxon>Brachionidae</taxon>
        <taxon>Brachionus</taxon>
    </lineage>
</organism>
<feature type="transmembrane region" description="Helical" evidence="1">
    <location>
        <begin position="12"/>
        <end position="35"/>
    </location>
</feature>
<keyword evidence="3" id="KW-1185">Reference proteome</keyword>
<dbReference type="EMBL" id="REGN01004959">
    <property type="protein sequence ID" value="RNA15395.1"/>
    <property type="molecule type" value="Genomic_DNA"/>
</dbReference>